<organism evidence="2 3">
    <name type="scientific">Archangium minus</name>
    <dbReference type="NCBI Taxonomy" id="83450"/>
    <lineage>
        <taxon>Bacteria</taxon>
        <taxon>Pseudomonadati</taxon>
        <taxon>Myxococcota</taxon>
        <taxon>Myxococcia</taxon>
        <taxon>Myxococcales</taxon>
        <taxon>Cystobacterineae</taxon>
        <taxon>Archangiaceae</taxon>
        <taxon>Archangium</taxon>
    </lineage>
</organism>
<feature type="region of interest" description="Disordered" evidence="1">
    <location>
        <begin position="1"/>
        <end position="21"/>
    </location>
</feature>
<gene>
    <name evidence="2" type="ORF">F0U60_03005</name>
</gene>
<reference evidence="2 3" key="1">
    <citation type="submission" date="2019-08" db="EMBL/GenBank/DDBJ databases">
        <title>Archangium and Cystobacter genomes.</title>
        <authorList>
            <person name="Chen I.-C.K."/>
            <person name="Wielgoss S."/>
        </authorList>
    </citation>
    <scope>NUCLEOTIDE SEQUENCE [LARGE SCALE GENOMIC DNA]</scope>
    <source>
        <strain evidence="2 3">Cbm 6</strain>
    </source>
</reference>
<evidence type="ECO:0000256" key="1">
    <source>
        <dbReference type="SAM" id="MobiDB-lite"/>
    </source>
</evidence>
<evidence type="ECO:0008006" key="4">
    <source>
        <dbReference type="Google" id="ProtNLM"/>
    </source>
</evidence>
<accession>A0ABY9WHA9</accession>
<name>A0ABY9WHA9_9BACT</name>
<dbReference type="EMBL" id="CP043494">
    <property type="protein sequence ID" value="WNG43180.1"/>
    <property type="molecule type" value="Genomic_DNA"/>
</dbReference>
<keyword evidence="3" id="KW-1185">Reference proteome</keyword>
<dbReference type="Proteomes" id="UP001611383">
    <property type="component" value="Chromosome"/>
</dbReference>
<evidence type="ECO:0000313" key="3">
    <source>
        <dbReference type="Proteomes" id="UP001611383"/>
    </source>
</evidence>
<protein>
    <recommendedName>
        <fullName evidence="4">HNH nuclease domain-containing protein</fullName>
    </recommendedName>
</protein>
<dbReference type="RefSeq" id="WP_395813723.1">
    <property type="nucleotide sequence ID" value="NZ_CP043494.1"/>
</dbReference>
<dbReference type="Gene3D" id="1.10.30.50">
    <property type="match status" value="1"/>
</dbReference>
<proteinExistence type="predicted"/>
<sequence length="193" mass="22365">MIHVEPQPEPPDFDAKVRQPGQLDLASPGGELRPLWRHCAMQLWQAYNGVCAYSSLHIPRGTGALSVDHLLPKSKRRELAYEWSNYRLACVRMNARKNDLEDVLDPFEVRDEWFALELSTLEVIPGEGLPEALRAQVQKTIDQLDLNDDEFIRAREGYFLAWKEGDLTFRHLRKHCPFLAKELFRQRVVQDEG</sequence>
<evidence type="ECO:0000313" key="2">
    <source>
        <dbReference type="EMBL" id="WNG43180.1"/>
    </source>
</evidence>